<dbReference type="PROSITE" id="PS00455">
    <property type="entry name" value="AMP_BINDING"/>
    <property type="match status" value="1"/>
</dbReference>
<dbReference type="GO" id="GO:0006633">
    <property type="term" value="P:fatty acid biosynthetic process"/>
    <property type="evidence" value="ECO:0007669"/>
    <property type="project" value="TreeGrafter"/>
</dbReference>
<dbReference type="AlphaFoldDB" id="A0A3S1FGH8"/>
<dbReference type="GO" id="GO:0031177">
    <property type="term" value="F:phosphopantetheine binding"/>
    <property type="evidence" value="ECO:0007669"/>
    <property type="project" value="InterPro"/>
</dbReference>
<dbReference type="PANTHER" id="PTHR22754">
    <property type="entry name" value="DISCO-INTERACTING PROTEIN 2 DIP2 -RELATED"/>
    <property type="match status" value="1"/>
</dbReference>
<dbReference type="GO" id="GO:0071766">
    <property type="term" value="P:Actinobacterium-type cell wall biogenesis"/>
    <property type="evidence" value="ECO:0007669"/>
    <property type="project" value="UniProtKB-ARBA"/>
</dbReference>
<evidence type="ECO:0000256" key="6">
    <source>
        <dbReference type="ARBA" id="ARBA00023098"/>
    </source>
</evidence>
<dbReference type="Pfam" id="PF23024">
    <property type="entry name" value="AMP-dom_DIP2-like"/>
    <property type="match status" value="1"/>
</dbReference>
<keyword evidence="6" id="KW-0443">Lipid metabolism</keyword>
<dbReference type="SUPFAM" id="SSF47336">
    <property type="entry name" value="ACP-like"/>
    <property type="match status" value="1"/>
</dbReference>
<dbReference type="InterPro" id="IPR040097">
    <property type="entry name" value="FAAL/FAAC"/>
</dbReference>
<gene>
    <name evidence="9" type="ORF">PCC6912_37830</name>
</gene>
<dbReference type="OrthoDB" id="9803968at2"/>
<dbReference type="InterPro" id="IPR036736">
    <property type="entry name" value="ACP-like_sf"/>
</dbReference>
<keyword evidence="2" id="KW-0596">Phosphopantetheine</keyword>
<evidence type="ECO:0000313" key="10">
    <source>
        <dbReference type="Proteomes" id="UP000268857"/>
    </source>
</evidence>
<dbReference type="STRING" id="211165.GCA_000317285_06335"/>
<keyword evidence="7" id="KW-0812">Transmembrane</keyword>
<dbReference type="InterPro" id="IPR000873">
    <property type="entry name" value="AMP-dep_synth/lig_dom"/>
</dbReference>
<reference evidence="9 10" key="1">
    <citation type="journal article" date="2019" name="Genome Biol. Evol.">
        <title>Day and night: Metabolic profiles and evolutionary relationships of six axenic non-marine cyanobacteria.</title>
        <authorList>
            <person name="Will S.E."/>
            <person name="Henke P."/>
            <person name="Boedeker C."/>
            <person name="Huang S."/>
            <person name="Brinkmann H."/>
            <person name="Rohde M."/>
            <person name="Jarek M."/>
            <person name="Friedl T."/>
            <person name="Seufert S."/>
            <person name="Schumacher M."/>
            <person name="Overmann J."/>
            <person name="Neumann-Schaal M."/>
            <person name="Petersen J."/>
        </authorList>
    </citation>
    <scope>NUCLEOTIDE SEQUENCE [LARGE SCALE GENOMIC DNA]</scope>
    <source>
        <strain evidence="9 10">PCC 6912</strain>
    </source>
</reference>
<dbReference type="Pfam" id="PF00501">
    <property type="entry name" value="AMP-binding"/>
    <property type="match status" value="1"/>
</dbReference>
<dbReference type="InterPro" id="IPR025110">
    <property type="entry name" value="AMP-bd_C"/>
</dbReference>
<evidence type="ECO:0000256" key="2">
    <source>
        <dbReference type="ARBA" id="ARBA00022450"/>
    </source>
</evidence>
<dbReference type="InterPro" id="IPR020806">
    <property type="entry name" value="PKS_PP-bd"/>
</dbReference>
<evidence type="ECO:0000256" key="4">
    <source>
        <dbReference type="ARBA" id="ARBA00022598"/>
    </source>
</evidence>
<comment type="caution">
    <text evidence="9">The sequence shown here is derived from an EMBL/GenBank/DDBJ whole genome shotgun (WGS) entry which is preliminary data.</text>
</comment>
<dbReference type="Gene3D" id="3.40.50.12780">
    <property type="entry name" value="N-terminal domain of ligase-like"/>
    <property type="match status" value="1"/>
</dbReference>
<dbReference type="SMART" id="SM00823">
    <property type="entry name" value="PKS_PP"/>
    <property type="match status" value="1"/>
</dbReference>
<proteinExistence type="inferred from homology"/>
<name>A0A3S1FGH8_CHLFR</name>
<dbReference type="InterPro" id="IPR009081">
    <property type="entry name" value="PP-bd_ACP"/>
</dbReference>
<dbReference type="PANTHER" id="PTHR22754:SF32">
    <property type="entry name" value="DISCO-INTERACTING PROTEIN 2"/>
    <property type="match status" value="1"/>
</dbReference>
<keyword evidence="7" id="KW-1133">Transmembrane helix</keyword>
<dbReference type="PROSITE" id="PS50075">
    <property type="entry name" value="CARRIER"/>
    <property type="match status" value="1"/>
</dbReference>
<dbReference type="CDD" id="cd05931">
    <property type="entry name" value="FAAL"/>
    <property type="match status" value="1"/>
</dbReference>
<accession>A0A3S1FGH8</accession>
<dbReference type="GO" id="GO:0070566">
    <property type="term" value="F:adenylyltransferase activity"/>
    <property type="evidence" value="ECO:0007669"/>
    <property type="project" value="TreeGrafter"/>
</dbReference>
<evidence type="ECO:0000256" key="5">
    <source>
        <dbReference type="ARBA" id="ARBA00022832"/>
    </source>
</evidence>
<evidence type="ECO:0000313" key="9">
    <source>
        <dbReference type="EMBL" id="RUR77902.1"/>
    </source>
</evidence>
<dbReference type="InterPro" id="IPR020845">
    <property type="entry name" value="AMP-binding_CS"/>
</dbReference>
<dbReference type="InterPro" id="IPR045851">
    <property type="entry name" value="AMP-bd_C_sf"/>
</dbReference>
<dbReference type="EMBL" id="RSCJ01000016">
    <property type="protein sequence ID" value="RUR77902.1"/>
    <property type="molecule type" value="Genomic_DNA"/>
</dbReference>
<dbReference type="GO" id="GO:0016874">
    <property type="term" value="F:ligase activity"/>
    <property type="evidence" value="ECO:0007669"/>
    <property type="project" value="UniProtKB-KW"/>
</dbReference>
<evidence type="ECO:0000256" key="1">
    <source>
        <dbReference type="ARBA" id="ARBA00006432"/>
    </source>
</evidence>
<keyword evidence="5" id="KW-0276">Fatty acid metabolism</keyword>
<dbReference type="SUPFAM" id="SSF56801">
    <property type="entry name" value="Acetyl-CoA synthetase-like"/>
    <property type="match status" value="1"/>
</dbReference>
<keyword evidence="3" id="KW-0597">Phosphoprotein</keyword>
<dbReference type="Proteomes" id="UP000268857">
    <property type="component" value="Unassembled WGS sequence"/>
</dbReference>
<evidence type="ECO:0000256" key="3">
    <source>
        <dbReference type="ARBA" id="ARBA00022553"/>
    </source>
</evidence>
<feature type="domain" description="Carrier" evidence="8">
    <location>
        <begin position="603"/>
        <end position="680"/>
    </location>
</feature>
<dbReference type="InterPro" id="IPR042099">
    <property type="entry name" value="ANL_N_sf"/>
</dbReference>
<protein>
    <submittedName>
        <fullName evidence="9">Acyl-CoA synthetase</fullName>
    </submittedName>
</protein>
<keyword evidence="7" id="KW-0472">Membrane</keyword>
<evidence type="ECO:0000259" key="8">
    <source>
        <dbReference type="PROSITE" id="PS50075"/>
    </source>
</evidence>
<sequence>MIADFDIQRIPKVSTLVDLLEYWAIQQPTKTAYTFLKDGETEELSLNYYELNRKAKAIAAQLQGLKATGERVLLLYPSGLEFIAAFLGCLYAGAIAVPVYPPRRNQKMSRLQGIVADAQAKLALTTTSLVSNIENWFSQDSELAKLKCVSTDNIASHMTFDWQKPDLNQDTLAFLQYTSGSTGMPKGVMVTHGNLLHNEQMIQTACEHGEKTIFVGWLPLFHDMGLIGNILQPLYIGRNCILMSPEAFIQKPVRWLLAISRYRATISGGPNFAYELCIHQITPEERNSLDLSSWEIAFNGAEPIRAQTLEKFATTFAECGFRKSAFYPCYGMAETTLFVSGGIKTAPPIIESFDKAALEQNQAIAKAGLETQTLVGCGRAWLDEKIAIANPESLTSCANGQVGEIWVSSKSVAKGYWNQPEQTEQTFRGYLTDTNEGPFLRTGDLGFLLNGELFVTGRIKDLIIIRGRNYYPQDIELTVEQSHPALRLGCGAAFSIAIDGEEQLVVAQEVKRQFFSNLNGDEIVAAIRQAVSQQHQLRVYGVVLLKTGSLPKTSSGKIKRQGCRACFVAGELLEVYRWLDNFREQPTSKESFSKTTETKELSWLAIDIKIGIVSRLAKQLGISPAAINPRQPFSYYGLSSIQFINIATDLENWLGISIPPDRLFDSPSIEALAHEITQMLNR</sequence>
<keyword evidence="10" id="KW-1185">Reference proteome</keyword>
<dbReference type="Pfam" id="PF00550">
    <property type="entry name" value="PP-binding"/>
    <property type="match status" value="1"/>
</dbReference>
<dbReference type="Gene3D" id="3.30.300.30">
    <property type="match status" value="1"/>
</dbReference>
<dbReference type="Gene3D" id="1.10.1200.10">
    <property type="entry name" value="ACP-like"/>
    <property type="match status" value="1"/>
</dbReference>
<comment type="similarity">
    <text evidence="1">Belongs to the ATP-dependent AMP-binding enzyme family.</text>
</comment>
<dbReference type="GO" id="GO:0005886">
    <property type="term" value="C:plasma membrane"/>
    <property type="evidence" value="ECO:0007669"/>
    <property type="project" value="TreeGrafter"/>
</dbReference>
<dbReference type="FunFam" id="3.40.50.12780:FF:000013">
    <property type="entry name" value="Long-chain-fatty-acid--AMP ligase FadD32"/>
    <property type="match status" value="1"/>
</dbReference>
<dbReference type="SMART" id="SM01294">
    <property type="entry name" value="PKS_PP_betabranch"/>
    <property type="match status" value="1"/>
</dbReference>
<evidence type="ECO:0000256" key="7">
    <source>
        <dbReference type="SAM" id="Phobius"/>
    </source>
</evidence>
<organism evidence="9 10">
    <name type="scientific">Chlorogloeopsis fritschii PCC 6912</name>
    <dbReference type="NCBI Taxonomy" id="211165"/>
    <lineage>
        <taxon>Bacteria</taxon>
        <taxon>Bacillati</taxon>
        <taxon>Cyanobacteriota</taxon>
        <taxon>Cyanophyceae</taxon>
        <taxon>Nostocales</taxon>
        <taxon>Chlorogloeopsidaceae</taxon>
        <taxon>Chlorogloeopsis</taxon>
    </lineage>
</organism>
<feature type="transmembrane region" description="Helical" evidence="7">
    <location>
        <begin position="82"/>
        <end position="100"/>
    </location>
</feature>
<dbReference type="RefSeq" id="WP_016876567.1">
    <property type="nucleotide sequence ID" value="NZ_AJLN01000145.1"/>
</dbReference>
<keyword evidence="4" id="KW-0436">Ligase</keyword>